<dbReference type="SMART" id="SM00212">
    <property type="entry name" value="UBCc"/>
    <property type="match status" value="1"/>
</dbReference>
<dbReference type="FunFam" id="1.10.8.10:FF:000003">
    <property type="entry name" value="UV excision repair protein RAD23 homolog"/>
    <property type="match status" value="1"/>
</dbReference>
<dbReference type="EC" id="2.3.2.23" evidence="1"/>
<dbReference type="EMBL" id="KZ995580">
    <property type="protein sequence ID" value="RKO90393.1"/>
    <property type="molecule type" value="Genomic_DNA"/>
</dbReference>
<feature type="domain" description="UBA" evidence="10">
    <location>
        <begin position="160"/>
        <end position="205"/>
    </location>
</feature>
<dbReference type="Gene3D" id="1.10.8.10">
    <property type="entry name" value="DNA helicase RuvA subunit, C-terminal domain"/>
    <property type="match status" value="1"/>
</dbReference>
<evidence type="ECO:0000259" key="10">
    <source>
        <dbReference type="PROSITE" id="PS50030"/>
    </source>
</evidence>
<keyword evidence="5 9" id="KW-0067">ATP-binding</keyword>
<keyword evidence="13" id="KW-1185">Reference proteome</keyword>
<dbReference type="FunFam" id="3.10.110.10:FF:000037">
    <property type="entry name" value="ubiquitin-conjugating enzyme E2 27"/>
    <property type="match status" value="1"/>
</dbReference>
<comment type="similarity">
    <text evidence="9">Belongs to the ubiquitin-conjugating enzyme family.</text>
</comment>
<evidence type="ECO:0000256" key="3">
    <source>
        <dbReference type="ARBA" id="ARBA00022741"/>
    </source>
</evidence>
<feature type="domain" description="UBC core" evidence="11">
    <location>
        <begin position="4"/>
        <end position="153"/>
    </location>
</feature>
<dbReference type="OrthoDB" id="9993688at2759"/>
<dbReference type="PROSITE" id="PS50127">
    <property type="entry name" value="UBC_2"/>
    <property type="match status" value="1"/>
</dbReference>
<dbReference type="GO" id="GO:0005524">
    <property type="term" value="F:ATP binding"/>
    <property type="evidence" value="ECO:0007669"/>
    <property type="project" value="UniProtKB-UniRule"/>
</dbReference>
<evidence type="ECO:0000256" key="5">
    <source>
        <dbReference type="ARBA" id="ARBA00022840"/>
    </source>
</evidence>
<evidence type="ECO:0000256" key="1">
    <source>
        <dbReference type="ARBA" id="ARBA00012486"/>
    </source>
</evidence>
<evidence type="ECO:0000256" key="2">
    <source>
        <dbReference type="ARBA" id="ARBA00022679"/>
    </source>
</evidence>
<dbReference type="InterPro" id="IPR000608">
    <property type="entry name" value="UBC"/>
</dbReference>
<evidence type="ECO:0000256" key="6">
    <source>
        <dbReference type="ARBA" id="ARBA00072431"/>
    </source>
</evidence>
<proteinExistence type="inferred from homology"/>
<evidence type="ECO:0000256" key="7">
    <source>
        <dbReference type="ARBA" id="ARBA00077197"/>
    </source>
</evidence>
<dbReference type="InterPro" id="IPR023313">
    <property type="entry name" value="UBQ-conjugating_AS"/>
</dbReference>
<evidence type="ECO:0000313" key="12">
    <source>
        <dbReference type="EMBL" id="RKO90393.1"/>
    </source>
</evidence>
<dbReference type="InterPro" id="IPR015940">
    <property type="entry name" value="UBA"/>
</dbReference>
<dbReference type="AlphaFoldDB" id="A0A4P9WF81"/>
<keyword evidence="2" id="KW-0808">Transferase</keyword>
<dbReference type="InterPro" id="IPR016135">
    <property type="entry name" value="UBQ-conjugating_enzyme/RWD"/>
</dbReference>
<dbReference type="PANTHER" id="PTHR24068">
    <property type="entry name" value="UBIQUITIN-CONJUGATING ENZYME E2"/>
    <property type="match status" value="1"/>
</dbReference>
<dbReference type="Pfam" id="PF00627">
    <property type="entry name" value="UBA"/>
    <property type="match status" value="1"/>
</dbReference>
<dbReference type="InterPro" id="IPR009060">
    <property type="entry name" value="UBA-like_sf"/>
</dbReference>
<organism evidence="12 13">
    <name type="scientific">Blyttiomyces helicus</name>
    <dbReference type="NCBI Taxonomy" id="388810"/>
    <lineage>
        <taxon>Eukaryota</taxon>
        <taxon>Fungi</taxon>
        <taxon>Fungi incertae sedis</taxon>
        <taxon>Chytridiomycota</taxon>
        <taxon>Chytridiomycota incertae sedis</taxon>
        <taxon>Chytridiomycetes</taxon>
        <taxon>Chytridiomycetes incertae sedis</taxon>
        <taxon>Blyttiomyces</taxon>
    </lineage>
</organism>
<dbReference type="GO" id="GO:0061631">
    <property type="term" value="F:ubiquitin conjugating enzyme activity"/>
    <property type="evidence" value="ECO:0007669"/>
    <property type="project" value="UniProtKB-EC"/>
</dbReference>
<feature type="active site" description="Glycyl thioester intermediate" evidence="8">
    <location>
        <position position="91"/>
    </location>
</feature>
<evidence type="ECO:0000256" key="4">
    <source>
        <dbReference type="ARBA" id="ARBA00022786"/>
    </source>
</evidence>
<reference evidence="13" key="1">
    <citation type="journal article" date="2018" name="Nat. Microbiol.">
        <title>Leveraging single-cell genomics to expand the fungal tree of life.</title>
        <authorList>
            <person name="Ahrendt S.R."/>
            <person name="Quandt C.A."/>
            <person name="Ciobanu D."/>
            <person name="Clum A."/>
            <person name="Salamov A."/>
            <person name="Andreopoulos B."/>
            <person name="Cheng J.F."/>
            <person name="Woyke T."/>
            <person name="Pelin A."/>
            <person name="Henrissat B."/>
            <person name="Reynolds N.K."/>
            <person name="Benny G.L."/>
            <person name="Smith M.E."/>
            <person name="James T.Y."/>
            <person name="Grigoriev I.V."/>
        </authorList>
    </citation>
    <scope>NUCLEOTIDE SEQUENCE [LARGE SCALE GENOMIC DNA]</scope>
</reference>
<dbReference type="Pfam" id="PF00179">
    <property type="entry name" value="UQ_con"/>
    <property type="match status" value="1"/>
</dbReference>
<dbReference type="SUPFAM" id="SSF46934">
    <property type="entry name" value="UBA-like"/>
    <property type="match status" value="1"/>
</dbReference>
<evidence type="ECO:0000256" key="9">
    <source>
        <dbReference type="RuleBase" id="RU362109"/>
    </source>
</evidence>
<protein>
    <recommendedName>
        <fullName evidence="6">Ubiquitin-conjugating enzyme E2 1</fullName>
        <ecNumber evidence="1">2.3.2.23</ecNumber>
    </recommendedName>
    <alternativeName>
        <fullName evidence="7">E2 ubiquitin-conjugating enzyme 1</fullName>
    </alternativeName>
</protein>
<gene>
    <name evidence="12" type="ORF">BDK51DRAFT_22717</name>
</gene>
<dbReference type="Gene3D" id="3.10.110.10">
    <property type="entry name" value="Ubiquitin Conjugating Enzyme"/>
    <property type="match status" value="1"/>
</dbReference>
<dbReference type="SMART" id="SM00165">
    <property type="entry name" value="UBA"/>
    <property type="match status" value="1"/>
</dbReference>
<sequence>MKGPDVRRIEREIRQIANDKEAAVEIDVVDGNLCRLRCSGIEKSPEETPYEGGRFVIDIQIGNDYPFRPPKMKFDTKVYHPNISSQTGAICLDILKDNWSPVLTLKTALISLRSLLSDPAPNDPQDAQVASHYLRDRAGFNAEARRWTASYAGGKGTVVPEDEEAGLNKAAIAKICEMGFERPLVARALRAAGGDENRALEALLS</sequence>
<evidence type="ECO:0000313" key="13">
    <source>
        <dbReference type="Proteomes" id="UP000269721"/>
    </source>
</evidence>
<name>A0A4P9WF81_9FUNG</name>
<evidence type="ECO:0000256" key="8">
    <source>
        <dbReference type="PROSITE-ProRule" id="PRU10133"/>
    </source>
</evidence>
<dbReference type="PROSITE" id="PS50030">
    <property type="entry name" value="UBA"/>
    <property type="match status" value="1"/>
</dbReference>
<dbReference type="Proteomes" id="UP000269721">
    <property type="component" value="Unassembled WGS sequence"/>
</dbReference>
<dbReference type="PROSITE" id="PS00183">
    <property type="entry name" value="UBC_1"/>
    <property type="match status" value="1"/>
</dbReference>
<keyword evidence="4 9" id="KW-0833">Ubl conjugation pathway</keyword>
<keyword evidence="3 9" id="KW-0547">Nucleotide-binding</keyword>
<dbReference type="CDD" id="cd23800">
    <property type="entry name" value="UBCc_UBE2K"/>
    <property type="match status" value="1"/>
</dbReference>
<dbReference type="SUPFAM" id="SSF54495">
    <property type="entry name" value="UBC-like"/>
    <property type="match status" value="1"/>
</dbReference>
<accession>A0A4P9WF81</accession>
<evidence type="ECO:0000259" key="11">
    <source>
        <dbReference type="PROSITE" id="PS50127"/>
    </source>
</evidence>